<dbReference type="InterPro" id="IPR004107">
    <property type="entry name" value="Integrase_SAM-like_N"/>
</dbReference>
<comment type="similarity">
    <text evidence="2">Belongs to the 'phage' integrase family.</text>
</comment>
<dbReference type="InterPro" id="IPR050090">
    <property type="entry name" value="Tyrosine_recombinase_XerCD"/>
</dbReference>
<evidence type="ECO:0000256" key="5">
    <source>
        <dbReference type="ARBA" id="ARBA00023172"/>
    </source>
</evidence>
<dbReference type="AlphaFoldDB" id="A0A923LW04"/>
<evidence type="ECO:0000256" key="6">
    <source>
        <dbReference type="PROSITE-ProRule" id="PRU01248"/>
    </source>
</evidence>
<dbReference type="InterPro" id="IPR002104">
    <property type="entry name" value="Integrase_catalytic"/>
</dbReference>
<reference evidence="9" key="1">
    <citation type="submission" date="2020-08" db="EMBL/GenBank/DDBJ databases">
        <title>Genome public.</title>
        <authorList>
            <person name="Liu C."/>
            <person name="Sun Q."/>
        </authorList>
    </citation>
    <scope>NUCLEOTIDE SEQUENCE</scope>
    <source>
        <strain evidence="9">NSJ-28</strain>
    </source>
</reference>
<dbReference type="GO" id="GO:0003677">
    <property type="term" value="F:DNA binding"/>
    <property type="evidence" value="ECO:0007669"/>
    <property type="project" value="UniProtKB-UniRule"/>
</dbReference>
<comment type="function">
    <text evidence="1">Site-specific tyrosine recombinase, which acts by catalyzing the cutting and rejoining of the recombining DNA molecules.</text>
</comment>
<evidence type="ECO:0000256" key="3">
    <source>
        <dbReference type="ARBA" id="ARBA00022908"/>
    </source>
</evidence>
<keyword evidence="4 6" id="KW-0238">DNA-binding</keyword>
<evidence type="ECO:0000256" key="2">
    <source>
        <dbReference type="ARBA" id="ARBA00008857"/>
    </source>
</evidence>
<feature type="domain" description="Core-binding (CB)" evidence="8">
    <location>
        <begin position="68"/>
        <end position="152"/>
    </location>
</feature>
<dbReference type="RefSeq" id="WP_186950230.1">
    <property type="nucleotide sequence ID" value="NZ_JACOPL010000015.1"/>
</dbReference>
<sequence>MSRTRVERNISYDDEKKKYYVNLEFGRDARGRQIKKTRTFARLSDARKALRLHEVQRDFGALTQPNDTTVAQWLNYWMDAVVRPNRAATTVHGYSQMIVNHIIPQLGDIPLQSLSPQRIQQYYAYLCNDCGLSPNTARKHHDLLRNALRIAVMQDVLARNPTDRVEPPKFKRPEPHFYDVESLLRLLDAVKGTRLEPVVYLAGYLGLRREEMCRLRWKDVDFQGKTLCIHRARTMAGSQVIEKDTKNRSSTRLLHMPDEVIRVLRAERRRQRENRLFYGADYHDTGYVLTWPDGEPYLPNYLTEVFSKFIRKNRLPKLTLHGLRHTFATLANHSGATIYNISKSLGHSTVATTSMIYTHLLDTTHEQTIEAVAQSLRKGSRERKRQRAE</sequence>
<dbReference type="PROSITE" id="PS51898">
    <property type="entry name" value="TYR_RECOMBINASE"/>
    <property type="match status" value="1"/>
</dbReference>
<dbReference type="Pfam" id="PF14659">
    <property type="entry name" value="Phage_int_SAM_3"/>
    <property type="match status" value="1"/>
</dbReference>
<evidence type="ECO:0000313" key="9">
    <source>
        <dbReference type="EMBL" id="MBC5726425.1"/>
    </source>
</evidence>
<accession>A0A923LW04</accession>
<dbReference type="Proteomes" id="UP000606499">
    <property type="component" value="Unassembled WGS sequence"/>
</dbReference>
<evidence type="ECO:0000256" key="1">
    <source>
        <dbReference type="ARBA" id="ARBA00003283"/>
    </source>
</evidence>
<dbReference type="PANTHER" id="PTHR30349:SF91">
    <property type="entry name" value="INTA PROTEIN"/>
    <property type="match status" value="1"/>
</dbReference>
<dbReference type="GO" id="GO:0015074">
    <property type="term" value="P:DNA integration"/>
    <property type="evidence" value="ECO:0007669"/>
    <property type="project" value="UniProtKB-KW"/>
</dbReference>
<dbReference type="EMBL" id="JACOPL010000015">
    <property type="protein sequence ID" value="MBC5726425.1"/>
    <property type="molecule type" value="Genomic_DNA"/>
</dbReference>
<dbReference type="SUPFAM" id="SSF56349">
    <property type="entry name" value="DNA breaking-rejoining enzymes"/>
    <property type="match status" value="1"/>
</dbReference>
<dbReference type="Gene3D" id="1.10.443.10">
    <property type="entry name" value="Intergrase catalytic core"/>
    <property type="match status" value="1"/>
</dbReference>
<evidence type="ECO:0000259" key="8">
    <source>
        <dbReference type="PROSITE" id="PS51900"/>
    </source>
</evidence>
<dbReference type="Pfam" id="PF00589">
    <property type="entry name" value="Phage_integrase"/>
    <property type="match status" value="1"/>
</dbReference>
<keyword evidence="10" id="KW-1185">Reference proteome</keyword>
<dbReference type="InterPro" id="IPR044068">
    <property type="entry name" value="CB"/>
</dbReference>
<feature type="domain" description="Tyr recombinase" evidence="7">
    <location>
        <begin position="173"/>
        <end position="371"/>
    </location>
</feature>
<keyword evidence="5" id="KW-0233">DNA recombination</keyword>
<gene>
    <name evidence="9" type="ORF">H8S45_13270</name>
</gene>
<dbReference type="Gene3D" id="1.10.150.130">
    <property type="match status" value="1"/>
</dbReference>
<keyword evidence="3" id="KW-0229">DNA integration</keyword>
<dbReference type="InterPro" id="IPR010998">
    <property type="entry name" value="Integrase_recombinase_N"/>
</dbReference>
<protein>
    <submittedName>
        <fullName evidence="9">Tyrosine-type recombinase/integrase</fullName>
    </submittedName>
</protein>
<evidence type="ECO:0000259" key="7">
    <source>
        <dbReference type="PROSITE" id="PS51898"/>
    </source>
</evidence>
<comment type="caution">
    <text evidence="9">The sequence shown here is derived from an EMBL/GenBank/DDBJ whole genome shotgun (WGS) entry which is preliminary data.</text>
</comment>
<dbReference type="CDD" id="cd01189">
    <property type="entry name" value="INT_ICEBs1_C_like"/>
    <property type="match status" value="1"/>
</dbReference>
<organism evidence="9 10">
    <name type="scientific">Agathobaculum faecis</name>
    <dbReference type="NCBI Taxonomy" id="2763013"/>
    <lineage>
        <taxon>Bacteria</taxon>
        <taxon>Bacillati</taxon>
        <taxon>Bacillota</taxon>
        <taxon>Clostridia</taxon>
        <taxon>Eubacteriales</taxon>
        <taxon>Butyricicoccaceae</taxon>
        <taxon>Agathobaculum</taxon>
    </lineage>
</organism>
<dbReference type="PROSITE" id="PS51900">
    <property type="entry name" value="CB"/>
    <property type="match status" value="1"/>
</dbReference>
<name>A0A923LW04_9FIRM</name>
<evidence type="ECO:0000256" key="4">
    <source>
        <dbReference type="ARBA" id="ARBA00023125"/>
    </source>
</evidence>
<evidence type="ECO:0000313" key="10">
    <source>
        <dbReference type="Proteomes" id="UP000606499"/>
    </source>
</evidence>
<dbReference type="InterPro" id="IPR011010">
    <property type="entry name" value="DNA_brk_join_enz"/>
</dbReference>
<dbReference type="InterPro" id="IPR013762">
    <property type="entry name" value="Integrase-like_cat_sf"/>
</dbReference>
<dbReference type="GO" id="GO:0006310">
    <property type="term" value="P:DNA recombination"/>
    <property type="evidence" value="ECO:0007669"/>
    <property type="project" value="UniProtKB-KW"/>
</dbReference>
<proteinExistence type="inferred from homology"/>
<dbReference type="PANTHER" id="PTHR30349">
    <property type="entry name" value="PHAGE INTEGRASE-RELATED"/>
    <property type="match status" value="1"/>
</dbReference>